<gene>
    <name evidence="1" type="ORF">GMARGA_LOCUS4419</name>
</gene>
<evidence type="ECO:0000313" key="2">
    <source>
        <dbReference type="Proteomes" id="UP000789901"/>
    </source>
</evidence>
<sequence>MSIFSISIIFDIINDRPVISYSYIKEDLSIPDIFNLYKYLESQNNSDIFDTSCNKYITDPSEKIGSYYNGYFSIPLKDSYKLVLPNNTKYGKRGEQIIDFQLQFLDVNVDENTSSSFFVQISDSENVDLDMNVSSIFSQSIAQANNYTILIGQNFHLYLRRNIRKFIIPNWKAIMGFQPDYIIKPYITSKMGDDAIQPFGLLHNRGHFYKRTQNKLTEFLSTYPLVHLLDSSNNIDDEDDKSRVDHLEKKINDLELFLRDYVVEVQQLDNAYKNSESAKDK</sequence>
<name>A0ABN7UA98_GIGMA</name>
<dbReference type="Proteomes" id="UP000789901">
    <property type="component" value="Unassembled WGS sequence"/>
</dbReference>
<proteinExistence type="predicted"/>
<organism evidence="1 2">
    <name type="scientific">Gigaspora margarita</name>
    <dbReference type="NCBI Taxonomy" id="4874"/>
    <lineage>
        <taxon>Eukaryota</taxon>
        <taxon>Fungi</taxon>
        <taxon>Fungi incertae sedis</taxon>
        <taxon>Mucoromycota</taxon>
        <taxon>Glomeromycotina</taxon>
        <taxon>Glomeromycetes</taxon>
        <taxon>Diversisporales</taxon>
        <taxon>Gigasporaceae</taxon>
        <taxon>Gigaspora</taxon>
    </lineage>
</organism>
<evidence type="ECO:0000313" key="1">
    <source>
        <dbReference type="EMBL" id="CAG8548104.1"/>
    </source>
</evidence>
<dbReference type="EMBL" id="CAJVQB010001731">
    <property type="protein sequence ID" value="CAG8548104.1"/>
    <property type="molecule type" value="Genomic_DNA"/>
</dbReference>
<accession>A0ABN7UA98</accession>
<keyword evidence="2" id="KW-1185">Reference proteome</keyword>
<protein>
    <submittedName>
        <fullName evidence="1">19345_t:CDS:1</fullName>
    </submittedName>
</protein>
<comment type="caution">
    <text evidence="1">The sequence shown here is derived from an EMBL/GenBank/DDBJ whole genome shotgun (WGS) entry which is preliminary data.</text>
</comment>
<reference evidence="1 2" key="1">
    <citation type="submission" date="2021-06" db="EMBL/GenBank/DDBJ databases">
        <authorList>
            <person name="Kallberg Y."/>
            <person name="Tangrot J."/>
            <person name="Rosling A."/>
        </authorList>
    </citation>
    <scope>NUCLEOTIDE SEQUENCE [LARGE SCALE GENOMIC DNA]</scope>
    <source>
        <strain evidence="1 2">120-4 pot B 10/14</strain>
    </source>
</reference>